<dbReference type="AlphaFoldDB" id="A0A5C5ZJL0"/>
<dbReference type="RefSeq" id="WP_146402564.1">
    <property type="nucleotide sequence ID" value="NZ_SJPQ01000004.1"/>
</dbReference>
<evidence type="ECO:0000259" key="1">
    <source>
        <dbReference type="Pfam" id="PF14088"/>
    </source>
</evidence>
<dbReference type="EMBL" id="SJPQ01000004">
    <property type="protein sequence ID" value="TWT86633.1"/>
    <property type="molecule type" value="Genomic_DNA"/>
</dbReference>
<accession>A0A5C5ZJL0</accession>
<sequence length="338" mass="38938">MPDYPLGRLDKIEARNIWVDEARDFTPWLASEENIGLLGDAIGYELEVVAQEKSVGPFKADILCRETLNGQYVLIENQLEKTDHGHLGQLLTYAAGLHAVTVVWVAVRFTNEHRAALDWLNEITAEEFRFFGLEIELWRIGESPCAPKLNIVCKPNDWTAEVGRSARASSEEELSDTKRLQLEYWTKFWDYVRTSDSELRGTRALPQHWNNLPIGRTGFRLVAIMNTQSGYIQVEIYCHDDNALQHFHQLLESQSEIEAELGHELDWQELPGRQASRIAYARSVVSFSDRSLWPEQHEWLRTHLEAFDRVFRKRIRGLNANDFEAEDGDAEESAEKTP</sequence>
<dbReference type="Pfam" id="PF14088">
    <property type="entry name" value="DUF4268"/>
    <property type="match status" value="1"/>
</dbReference>
<dbReference type="InterPro" id="IPR011856">
    <property type="entry name" value="tRNA_endonuc-like_dom_sf"/>
</dbReference>
<comment type="caution">
    <text evidence="2">The sequence shown here is derived from an EMBL/GenBank/DDBJ whole genome shotgun (WGS) entry which is preliminary data.</text>
</comment>
<dbReference type="InterPro" id="IPR025364">
    <property type="entry name" value="DUF4268"/>
</dbReference>
<evidence type="ECO:0000313" key="3">
    <source>
        <dbReference type="Proteomes" id="UP000315440"/>
    </source>
</evidence>
<dbReference type="GO" id="GO:0003676">
    <property type="term" value="F:nucleic acid binding"/>
    <property type="evidence" value="ECO:0007669"/>
    <property type="project" value="InterPro"/>
</dbReference>
<gene>
    <name evidence="2" type="ORF">Mal64_34620</name>
</gene>
<reference evidence="2 3" key="1">
    <citation type="submission" date="2019-02" db="EMBL/GenBank/DDBJ databases">
        <title>Deep-cultivation of Planctomycetes and their phenomic and genomic characterization uncovers novel biology.</title>
        <authorList>
            <person name="Wiegand S."/>
            <person name="Jogler M."/>
            <person name="Boedeker C."/>
            <person name="Pinto D."/>
            <person name="Vollmers J."/>
            <person name="Rivas-Marin E."/>
            <person name="Kohn T."/>
            <person name="Peeters S.H."/>
            <person name="Heuer A."/>
            <person name="Rast P."/>
            <person name="Oberbeckmann S."/>
            <person name="Bunk B."/>
            <person name="Jeske O."/>
            <person name="Meyerdierks A."/>
            <person name="Storesund J.E."/>
            <person name="Kallscheuer N."/>
            <person name="Luecker S."/>
            <person name="Lage O.M."/>
            <person name="Pohl T."/>
            <person name="Merkel B.J."/>
            <person name="Hornburger P."/>
            <person name="Mueller R.-W."/>
            <person name="Bruemmer F."/>
            <person name="Labrenz M."/>
            <person name="Spormann A.M."/>
            <person name="Op Den Camp H."/>
            <person name="Overmann J."/>
            <person name="Amann R."/>
            <person name="Jetten M.S.M."/>
            <person name="Mascher T."/>
            <person name="Medema M.H."/>
            <person name="Devos D.P."/>
            <person name="Kaster A.-K."/>
            <person name="Ovreas L."/>
            <person name="Rohde M."/>
            <person name="Galperin M.Y."/>
            <person name="Jogler C."/>
        </authorList>
    </citation>
    <scope>NUCLEOTIDE SEQUENCE [LARGE SCALE GENOMIC DNA]</scope>
    <source>
        <strain evidence="2 3">Mal64</strain>
    </source>
</reference>
<evidence type="ECO:0000313" key="2">
    <source>
        <dbReference type="EMBL" id="TWT86633.1"/>
    </source>
</evidence>
<organism evidence="2 3">
    <name type="scientific">Pseudobythopirellula maris</name>
    <dbReference type="NCBI Taxonomy" id="2527991"/>
    <lineage>
        <taxon>Bacteria</taxon>
        <taxon>Pseudomonadati</taxon>
        <taxon>Planctomycetota</taxon>
        <taxon>Planctomycetia</taxon>
        <taxon>Pirellulales</taxon>
        <taxon>Lacipirellulaceae</taxon>
        <taxon>Pseudobythopirellula</taxon>
    </lineage>
</organism>
<proteinExistence type="predicted"/>
<protein>
    <recommendedName>
        <fullName evidence="1">DUF4268 domain-containing protein</fullName>
    </recommendedName>
</protein>
<feature type="domain" description="DUF4268" evidence="1">
    <location>
        <begin position="180"/>
        <end position="314"/>
    </location>
</feature>
<dbReference type="Gene3D" id="3.40.1350.10">
    <property type="match status" value="1"/>
</dbReference>
<dbReference type="OrthoDB" id="570199at2"/>
<keyword evidence="3" id="KW-1185">Reference proteome</keyword>
<name>A0A5C5ZJL0_9BACT</name>
<dbReference type="Proteomes" id="UP000315440">
    <property type="component" value="Unassembled WGS sequence"/>
</dbReference>